<dbReference type="EMBL" id="BAAAUV010000021">
    <property type="protein sequence ID" value="GAA3230701.1"/>
    <property type="molecule type" value="Genomic_DNA"/>
</dbReference>
<dbReference type="NCBIfam" id="TIGR01249">
    <property type="entry name" value="pro_imino_pep_1"/>
    <property type="match status" value="1"/>
</dbReference>
<evidence type="ECO:0000256" key="8">
    <source>
        <dbReference type="PIRNR" id="PIRNR006431"/>
    </source>
</evidence>
<evidence type="ECO:0000256" key="5">
    <source>
        <dbReference type="ARBA" id="ARBA00022490"/>
    </source>
</evidence>
<dbReference type="Proteomes" id="UP001501237">
    <property type="component" value="Unassembled WGS sequence"/>
</dbReference>
<evidence type="ECO:0000256" key="7">
    <source>
        <dbReference type="ARBA" id="ARBA00022801"/>
    </source>
</evidence>
<dbReference type="GO" id="GO:0004177">
    <property type="term" value="F:aminopeptidase activity"/>
    <property type="evidence" value="ECO:0007669"/>
    <property type="project" value="UniProtKB-KW"/>
</dbReference>
<comment type="caution">
    <text evidence="11">The sequence shown here is derived from an EMBL/GenBank/DDBJ whole genome shotgun (WGS) entry which is preliminary data.</text>
</comment>
<evidence type="ECO:0000256" key="9">
    <source>
        <dbReference type="RuleBase" id="RU003421"/>
    </source>
</evidence>
<evidence type="ECO:0000313" key="11">
    <source>
        <dbReference type="EMBL" id="GAA3230701.1"/>
    </source>
</evidence>
<evidence type="ECO:0000259" key="10">
    <source>
        <dbReference type="Pfam" id="PF00561"/>
    </source>
</evidence>
<reference evidence="12" key="1">
    <citation type="journal article" date="2019" name="Int. J. Syst. Evol. Microbiol.">
        <title>The Global Catalogue of Microorganisms (GCM) 10K type strain sequencing project: providing services to taxonomists for standard genome sequencing and annotation.</title>
        <authorList>
            <consortium name="The Broad Institute Genomics Platform"/>
            <consortium name="The Broad Institute Genome Sequencing Center for Infectious Disease"/>
            <person name="Wu L."/>
            <person name="Ma J."/>
        </authorList>
    </citation>
    <scope>NUCLEOTIDE SEQUENCE [LARGE SCALE GENOMIC DNA]</scope>
    <source>
        <strain evidence="12">JCM 9377</strain>
    </source>
</reference>
<dbReference type="SUPFAM" id="SSF53474">
    <property type="entry name" value="alpha/beta-Hydrolases"/>
    <property type="match status" value="1"/>
</dbReference>
<keyword evidence="5 8" id="KW-0963">Cytoplasm</keyword>
<organism evidence="11 12">
    <name type="scientific">Actinocorallia longicatena</name>
    <dbReference type="NCBI Taxonomy" id="111803"/>
    <lineage>
        <taxon>Bacteria</taxon>
        <taxon>Bacillati</taxon>
        <taxon>Actinomycetota</taxon>
        <taxon>Actinomycetes</taxon>
        <taxon>Streptosporangiales</taxon>
        <taxon>Thermomonosporaceae</taxon>
        <taxon>Actinocorallia</taxon>
    </lineage>
</organism>
<protein>
    <recommendedName>
        <fullName evidence="8 9">Proline iminopeptidase</fullName>
        <shortName evidence="8">PIP</shortName>
        <ecNumber evidence="8 9">3.4.11.5</ecNumber>
    </recommendedName>
    <alternativeName>
        <fullName evidence="8">Prolyl aminopeptidase</fullName>
    </alternativeName>
</protein>
<dbReference type="InterPro" id="IPR000073">
    <property type="entry name" value="AB_hydrolase_1"/>
</dbReference>
<evidence type="ECO:0000256" key="6">
    <source>
        <dbReference type="ARBA" id="ARBA00022670"/>
    </source>
</evidence>
<comment type="similarity">
    <text evidence="3 8 9">Belongs to the peptidase S33 family.</text>
</comment>
<evidence type="ECO:0000313" key="12">
    <source>
        <dbReference type="Proteomes" id="UP001501237"/>
    </source>
</evidence>
<feature type="domain" description="AB hydrolase-1" evidence="10">
    <location>
        <begin position="72"/>
        <end position="332"/>
    </location>
</feature>
<evidence type="ECO:0000256" key="4">
    <source>
        <dbReference type="ARBA" id="ARBA00022438"/>
    </source>
</evidence>
<keyword evidence="4 8" id="KW-0031">Aminopeptidase</keyword>
<keyword evidence="7 8" id="KW-0378">Hydrolase</keyword>
<dbReference type="InterPro" id="IPR002410">
    <property type="entry name" value="Peptidase_S33"/>
</dbReference>
<dbReference type="Pfam" id="PF00561">
    <property type="entry name" value="Abhydrolase_1"/>
    <property type="match status" value="1"/>
</dbReference>
<dbReference type="PIRSF" id="PIRSF006431">
    <property type="entry name" value="Pept_S33"/>
    <property type="match status" value="1"/>
</dbReference>
<accession>A0ABP6QH95</accession>
<keyword evidence="12" id="KW-1185">Reference proteome</keyword>
<evidence type="ECO:0000256" key="1">
    <source>
        <dbReference type="ARBA" id="ARBA00001585"/>
    </source>
</evidence>
<evidence type="ECO:0000256" key="2">
    <source>
        <dbReference type="ARBA" id="ARBA00004496"/>
    </source>
</evidence>
<evidence type="ECO:0000256" key="3">
    <source>
        <dbReference type="ARBA" id="ARBA00010088"/>
    </source>
</evidence>
<comment type="subcellular location">
    <subcellularLocation>
        <location evidence="2 8">Cytoplasm</location>
    </subcellularLocation>
</comment>
<proteinExistence type="inferred from homology"/>
<dbReference type="PANTHER" id="PTHR43722:SF1">
    <property type="entry name" value="PROLINE IMINOPEPTIDASE"/>
    <property type="match status" value="1"/>
</dbReference>
<dbReference type="EC" id="3.4.11.5" evidence="8 9"/>
<dbReference type="PRINTS" id="PR00793">
    <property type="entry name" value="PROAMNOPTASE"/>
</dbReference>
<dbReference type="InterPro" id="IPR029058">
    <property type="entry name" value="AB_hydrolase_fold"/>
</dbReference>
<sequence length="349" mass="37317">MTLSGAATVAAIATSHETNSDKCIVTSRSSRKGCMTSLYPPIEPYASGLLDVGDGQRIHWEECGNPGGKPAVFLHGGPGGGLVPGSARWFDPEAYRVILLDQRNCGRSTPHAGDPGVTLEANTTAHLVADLERLREHRGVERWLVFGGSWGSTLALAYALAHPARVSELVLRGIYLATAADEDWAFTGSGAARLFPEEWAAFLAPVPPARRGDLLAAYGRLLSDPDPAVHLPAARAWAGWELSAGTLLPVPPPDLDDRLLLAFARIEQHYFAHRCFLGDGLLTDLDPVRGIPCAIVNGRYDMKTPPDAAFALRDAWPEADLRIVEDAGHGASEPGTLAALIAATDRFRP</sequence>
<dbReference type="InterPro" id="IPR005944">
    <property type="entry name" value="Pro_iminopeptidase"/>
</dbReference>
<comment type="catalytic activity">
    <reaction evidence="1 8 9">
        <text>Release of N-terminal proline from a peptide.</text>
        <dbReference type="EC" id="3.4.11.5"/>
    </reaction>
</comment>
<keyword evidence="6 8" id="KW-0645">Protease</keyword>
<dbReference type="Gene3D" id="3.40.50.1820">
    <property type="entry name" value="alpha/beta hydrolase"/>
    <property type="match status" value="1"/>
</dbReference>
<name>A0ABP6QH95_9ACTN</name>
<dbReference type="PRINTS" id="PR00111">
    <property type="entry name" value="ABHYDROLASE"/>
</dbReference>
<dbReference type="PANTHER" id="PTHR43722">
    <property type="entry name" value="PROLINE IMINOPEPTIDASE"/>
    <property type="match status" value="1"/>
</dbReference>
<gene>
    <name evidence="11" type="primary">pip_1</name>
    <name evidence="11" type="ORF">GCM10010468_61340</name>
</gene>